<proteinExistence type="predicted"/>
<accession>A0A6J5UDB8</accession>
<reference evidence="2 3" key="1">
    <citation type="submission" date="2020-05" db="EMBL/GenBank/DDBJ databases">
        <authorList>
            <person name="Campoy J."/>
            <person name="Schneeberger K."/>
            <person name="Spophaly S."/>
        </authorList>
    </citation>
    <scope>NUCLEOTIDE SEQUENCE [LARGE SCALE GENOMIC DNA]</scope>
    <source>
        <strain evidence="2">PruArmRojPasFocal</strain>
    </source>
</reference>
<keyword evidence="1" id="KW-0472">Membrane</keyword>
<dbReference type="AlphaFoldDB" id="A0A6J5UDB8"/>
<evidence type="ECO:0000256" key="1">
    <source>
        <dbReference type="SAM" id="Phobius"/>
    </source>
</evidence>
<feature type="transmembrane region" description="Helical" evidence="1">
    <location>
        <begin position="15"/>
        <end position="38"/>
    </location>
</feature>
<gene>
    <name evidence="2" type="ORF">CURHAP_LOCUS21608</name>
</gene>
<name>A0A6J5UDB8_PRUAR</name>
<keyword evidence="1" id="KW-0812">Transmembrane</keyword>
<dbReference type="Proteomes" id="UP000507222">
    <property type="component" value="Unassembled WGS sequence"/>
</dbReference>
<protein>
    <submittedName>
        <fullName evidence="2">Uncharacterized protein</fullName>
    </submittedName>
</protein>
<dbReference type="EMBL" id="CAEKDK010000003">
    <property type="protein sequence ID" value="CAB4273627.1"/>
    <property type="molecule type" value="Genomic_DNA"/>
</dbReference>
<evidence type="ECO:0000313" key="2">
    <source>
        <dbReference type="EMBL" id="CAB4273627.1"/>
    </source>
</evidence>
<keyword evidence="1" id="KW-1133">Transmembrane helix</keyword>
<organism evidence="2 3">
    <name type="scientific">Prunus armeniaca</name>
    <name type="common">Apricot</name>
    <name type="synonym">Armeniaca vulgaris</name>
    <dbReference type="NCBI Taxonomy" id="36596"/>
    <lineage>
        <taxon>Eukaryota</taxon>
        <taxon>Viridiplantae</taxon>
        <taxon>Streptophyta</taxon>
        <taxon>Embryophyta</taxon>
        <taxon>Tracheophyta</taxon>
        <taxon>Spermatophyta</taxon>
        <taxon>Magnoliopsida</taxon>
        <taxon>eudicotyledons</taxon>
        <taxon>Gunneridae</taxon>
        <taxon>Pentapetalae</taxon>
        <taxon>rosids</taxon>
        <taxon>fabids</taxon>
        <taxon>Rosales</taxon>
        <taxon>Rosaceae</taxon>
        <taxon>Amygdaloideae</taxon>
        <taxon>Amygdaleae</taxon>
        <taxon>Prunus</taxon>
    </lineage>
</organism>
<evidence type="ECO:0000313" key="3">
    <source>
        <dbReference type="Proteomes" id="UP000507222"/>
    </source>
</evidence>
<sequence length="71" mass="7774">MDLVRSRILDVGRDFWRIGLLVAISIPISQGSFVVGIWDPGGDRAFTVVEPYLAEFAKKVTEVNLGSPNSP</sequence>